<protein>
    <submittedName>
        <fullName evidence="10">Zinc metalloprotease</fullName>
    </submittedName>
</protein>
<feature type="domain" description="Peptidase M43 pregnancy-associated plasma-A" evidence="9">
    <location>
        <begin position="197"/>
        <end position="274"/>
    </location>
</feature>
<keyword evidence="2 10" id="KW-0645">Protease</keyword>
<gene>
    <name evidence="10" type="ORF">FJV41_39300</name>
</gene>
<dbReference type="OrthoDB" id="6278496at2"/>
<evidence type="ECO:0000256" key="7">
    <source>
        <dbReference type="ARBA" id="ARBA00023049"/>
    </source>
</evidence>
<evidence type="ECO:0000313" key="11">
    <source>
        <dbReference type="Proteomes" id="UP000315369"/>
    </source>
</evidence>
<evidence type="ECO:0000256" key="3">
    <source>
        <dbReference type="ARBA" id="ARBA00022723"/>
    </source>
</evidence>
<evidence type="ECO:0000313" key="10">
    <source>
        <dbReference type="EMBL" id="TQF10477.1"/>
    </source>
</evidence>
<evidence type="ECO:0000256" key="2">
    <source>
        <dbReference type="ARBA" id="ARBA00022670"/>
    </source>
</evidence>
<proteinExistence type="inferred from homology"/>
<keyword evidence="5" id="KW-0378">Hydrolase</keyword>
<evidence type="ECO:0000256" key="8">
    <source>
        <dbReference type="ARBA" id="ARBA00023157"/>
    </source>
</evidence>
<dbReference type="EMBL" id="VIFM01000252">
    <property type="protein sequence ID" value="TQF10477.1"/>
    <property type="molecule type" value="Genomic_DNA"/>
</dbReference>
<evidence type="ECO:0000256" key="6">
    <source>
        <dbReference type="ARBA" id="ARBA00022833"/>
    </source>
</evidence>
<reference evidence="10 11" key="1">
    <citation type="submission" date="2019-06" db="EMBL/GenBank/DDBJ databases">
        <authorList>
            <person name="Livingstone P."/>
            <person name="Whitworth D."/>
        </authorList>
    </citation>
    <scope>NUCLEOTIDE SEQUENCE [LARGE SCALE GENOMIC DNA]</scope>
    <source>
        <strain evidence="10 11">AM401</strain>
    </source>
</reference>
<dbReference type="InterPro" id="IPR008754">
    <property type="entry name" value="Peptidase_M43"/>
</dbReference>
<name>A0A540WNR6_9BACT</name>
<evidence type="ECO:0000256" key="5">
    <source>
        <dbReference type="ARBA" id="ARBA00022801"/>
    </source>
</evidence>
<comment type="caution">
    <text evidence="10">The sequence shown here is derived from an EMBL/GenBank/DDBJ whole genome shotgun (WGS) entry which is preliminary data.</text>
</comment>
<sequence>MERSIAKAIVLVSLVAWGCGGGLEPLEADITASRCGTEEPTEETLTRVAQESTRGGVSAMRLPGSVRVPTYVHVIRRGTGIANGDVPLATILAQLEVLGAAYGATPFWFDLMSVTRTTNATWYVMAPGSAAEAAAKNALHQGGKESLNLYLANPGNGLLAWATFPWGVAGAPLSDGVVLLNAVLPGGTASPYALGDTAVHEVGHWLGLLHTMAGCTTDDGVSDTSRSKPTYTCVVGGDSCPTDMGLDPVRNYMGYVDDACMSEFTPGQSARMDSMALMYR</sequence>
<evidence type="ECO:0000259" key="9">
    <source>
        <dbReference type="Pfam" id="PF05572"/>
    </source>
</evidence>
<dbReference type="Gene3D" id="3.40.390.10">
    <property type="entry name" value="Collagenase (Catalytic Domain)"/>
    <property type="match status" value="1"/>
</dbReference>
<dbReference type="SUPFAM" id="SSF55486">
    <property type="entry name" value="Metalloproteases ('zincins'), catalytic domain"/>
    <property type="match status" value="1"/>
</dbReference>
<dbReference type="AlphaFoldDB" id="A0A540WNR6"/>
<accession>A0A540WNR6</accession>
<dbReference type="GO" id="GO:0046872">
    <property type="term" value="F:metal ion binding"/>
    <property type="evidence" value="ECO:0007669"/>
    <property type="project" value="UniProtKB-KW"/>
</dbReference>
<keyword evidence="3" id="KW-0479">Metal-binding</keyword>
<keyword evidence="4" id="KW-0732">Signal</keyword>
<dbReference type="GO" id="GO:0006508">
    <property type="term" value="P:proteolysis"/>
    <property type="evidence" value="ECO:0007669"/>
    <property type="project" value="UniProtKB-KW"/>
</dbReference>
<dbReference type="CDD" id="cd04275">
    <property type="entry name" value="ZnMc_pappalysin_like"/>
    <property type="match status" value="1"/>
</dbReference>
<dbReference type="PANTHER" id="PTHR47466">
    <property type="match status" value="1"/>
</dbReference>
<dbReference type="RefSeq" id="WP_141647749.1">
    <property type="nucleotide sequence ID" value="NZ_VIFM01000252.1"/>
</dbReference>
<evidence type="ECO:0000256" key="1">
    <source>
        <dbReference type="ARBA" id="ARBA00008721"/>
    </source>
</evidence>
<dbReference type="InterPro" id="IPR024079">
    <property type="entry name" value="MetalloPept_cat_dom_sf"/>
</dbReference>
<comment type="similarity">
    <text evidence="1">Belongs to the peptidase M43B family.</text>
</comment>
<dbReference type="GO" id="GO:0008237">
    <property type="term" value="F:metallopeptidase activity"/>
    <property type="evidence" value="ECO:0007669"/>
    <property type="project" value="UniProtKB-KW"/>
</dbReference>
<keyword evidence="7 10" id="KW-0482">Metalloprotease</keyword>
<dbReference type="PANTHER" id="PTHR47466:SF1">
    <property type="entry name" value="METALLOPROTEASE MEP1 (AFU_ORTHOLOGUE AFUA_1G07730)-RELATED"/>
    <property type="match status" value="1"/>
</dbReference>
<evidence type="ECO:0000256" key="4">
    <source>
        <dbReference type="ARBA" id="ARBA00022729"/>
    </source>
</evidence>
<keyword evidence="8" id="KW-1015">Disulfide bond</keyword>
<dbReference type="Proteomes" id="UP000315369">
    <property type="component" value="Unassembled WGS sequence"/>
</dbReference>
<organism evidence="10 11">
    <name type="scientific">Myxococcus llanfairpwllgwyngyllgogerychwyrndrobwllllantysiliogogogochensis</name>
    <dbReference type="NCBI Taxonomy" id="2590453"/>
    <lineage>
        <taxon>Bacteria</taxon>
        <taxon>Pseudomonadati</taxon>
        <taxon>Myxococcota</taxon>
        <taxon>Myxococcia</taxon>
        <taxon>Myxococcales</taxon>
        <taxon>Cystobacterineae</taxon>
        <taxon>Myxococcaceae</taxon>
        <taxon>Myxococcus</taxon>
    </lineage>
</organism>
<dbReference type="Pfam" id="PF05572">
    <property type="entry name" value="Peptidase_M43"/>
    <property type="match status" value="1"/>
</dbReference>
<keyword evidence="6" id="KW-0862">Zinc</keyword>
<keyword evidence="11" id="KW-1185">Reference proteome</keyword>